<dbReference type="InterPro" id="IPR024618">
    <property type="entry name" value="DUF3857"/>
</dbReference>
<evidence type="ECO:0000313" key="5">
    <source>
        <dbReference type="Proteomes" id="UP000249645"/>
    </source>
</evidence>
<evidence type="ECO:0000256" key="1">
    <source>
        <dbReference type="SAM" id="SignalP"/>
    </source>
</evidence>
<dbReference type="InterPro" id="IPR002931">
    <property type="entry name" value="Transglutaminase-like"/>
</dbReference>
<protein>
    <recommendedName>
        <fullName evidence="6">DUF3857 domain-containing protein</fullName>
    </recommendedName>
</protein>
<dbReference type="SUPFAM" id="SSF54001">
    <property type="entry name" value="Cysteine proteinases"/>
    <property type="match status" value="1"/>
</dbReference>
<dbReference type="Pfam" id="PF01841">
    <property type="entry name" value="Transglut_core"/>
    <property type="match status" value="1"/>
</dbReference>
<dbReference type="EMBL" id="QFOI01000245">
    <property type="protein sequence ID" value="PZP45957.1"/>
    <property type="molecule type" value="Genomic_DNA"/>
</dbReference>
<evidence type="ECO:0000259" key="3">
    <source>
        <dbReference type="Pfam" id="PF12969"/>
    </source>
</evidence>
<dbReference type="Pfam" id="PF12969">
    <property type="entry name" value="DUF3857"/>
    <property type="match status" value="1"/>
</dbReference>
<feature type="domain" description="Transglutaminase-like" evidence="2">
    <location>
        <begin position="279"/>
        <end position="365"/>
    </location>
</feature>
<evidence type="ECO:0008006" key="6">
    <source>
        <dbReference type="Google" id="ProtNLM"/>
    </source>
</evidence>
<feature type="domain" description="DUF3857" evidence="3">
    <location>
        <begin position="62"/>
        <end position="217"/>
    </location>
</feature>
<comment type="caution">
    <text evidence="4">The sequence shown here is derived from an EMBL/GenBank/DDBJ whole genome shotgun (WGS) entry which is preliminary data.</text>
</comment>
<sequence>MFFPIKTKTLVLISFLFLSKTNAQNYATGSIADSLRKKAHAVVRDDLTRVIIKDANKAIVQKKSVVTVLDEEGARDGIFQEFYTNLIGLNDIEGVLYDAQGNKIKSMKKKDIKDLSFDGDENLITDGRYKEHNFYWSIYPYTVEYSYEQEVKSLFLLPDWNPASYNVAVEHAKLIVETPSNYNIRLRAIHIPGTLPSMQDNGKYKTFSYSLDNLKARDQEPLSNRGLLNLFPKIAIAPSNFSMGKYTGNMDDWKQYGQFQYALYQGKDRLPENIRQEVHRLTDNLKDSREKAQVLYTFLQNNTRYISVQLGIGGWEPFDASYVASKKYGDCKALTNYMYSLLKEAGIPSNPVLISAGDYTTDYLIEDFANSYFNHVILSIPQSKDTIWLECTSQTSPFGYLGTFTANRKALLLSENGGYIVNTPNYSPAQNLQKRFTEATIDIDGNLKANLSTLYQGEQQDYVANLLHYSSKDLLKKYLNSSLGLATYEVISSDYKETPSSLPSIDEKLIVTAPNYASVVGKRIMFSPNAFNKSTSKFEASEERNSEIVFTYPFLDYDSTVFNIPEGYEVESVPKPLSIESMFGTYSSQVDFKEGKIIYIRSQKRESGKYPTTQYKSLVDFFDKIYKADREKVVLKKKSL</sequence>
<dbReference type="Proteomes" id="UP000249645">
    <property type="component" value="Unassembled WGS sequence"/>
</dbReference>
<dbReference type="Gene3D" id="3.10.620.30">
    <property type="match status" value="1"/>
</dbReference>
<dbReference type="AlphaFoldDB" id="A0A2W5EWK7"/>
<reference evidence="4 5" key="1">
    <citation type="submission" date="2017-11" db="EMBL/GenBank/DDBJ databases">
        <title>Infants hospitalized years apart are colonized by the same room-sourced microbial strains.</title>
        <authorList>
            <person name="Brooks B."/>
            <person name="Olm M.R."/>
            <person name="Firek B.A."/>
            <person name="Baker R."/>
            <person name="Thomas B.C."/>
            <person name="Morowitz M.J."/>
            <person name="Banfield J.F."/>
        </authorList>
    </citation>
    <scope>NUCLEOTIDE SEQUENCE [LARGE SCALE GENOMIC DNA]</scope>
    <source>
        <strain evidence="4">S2_009_000_R2_76</strain>
    </source>
</reference>
<keyword evidence="1" id="KW-0732">Signal</keyword>
<feature type="signal peptide" evidence="1">
    <location>
        <begin position="1"/>
        <end position="23"/>
    </location>
</feature>
<dbReference type="Gene3D" id="2.60.120.1130">
    <property type="match status" value="1"/>
</dbReference>
<dbReference type="InterPro" id="IPR038765">
    <property type="entry name" value="Papain-like_cys_pep_sf"/>
</dbReference>
<organism evidence="4 5">
    <name type="scientific">Pseudopedobacter saltans</name>
    <dbReference type="NCBI Taxonomy" id="151895"/>
    <lineage>
        <taxon>Bacteria</taxon>
        <taxon>Pseudomonadati</taxon>
        <taxon>Bacteroidota</taxon>
        <taxon>Sphingobacteriia</taxon>
        <taxon>Sphingobacteriales</taxon>
        <taxon>Sphingobacteriaceae</taxon>
        <taxon>Pseudopedobacter</taxon>
    </lineage>
</organism>
<dbReference type="Gene3D" id="2.60.40.3140">
    <property type="match status" value="1"/>
</dbReference>
<evidence type="ECO:0000259" key="2">
    <source>
        <dbReference type="Pfam" id="PF01841"/>
    </source>
</evidence>
<evidence type="ECO:0000313" key="4">
    <source>
        <dbReference type="EMBL" id="PZP45957.1"/>
    </source>
</evidence>
<gene>
    <name evidence="4" type="ORF">DI598_12720</name>
</gene>
<proteinExistence type="predicted"/>
<accession>A0A2W5EWK7</accession>
<feature type="chain" id="PRO_5016084351" description="DUF3857 domain-containing protein" evidence="1">
    <location>
        <begin position="24"/>
        <end position="640"/>
    </location>
</feature>
<name>A0A2W5EWK7_9SPHI</name>